<name>A0A1D6EW39_MAIZE</name>
<dbReference type="InParanoid" id="A0A1D6EW39"/>
<reference evidence="1" key="1">
    <citation type="submission" date="2015-12" db="EMBL/GenBank/DDBJ databases">
        <title>Update maize B73 reference genome by single molecule sequencing technologies.</title>
        <authorList>
            <consortium name="Maize Genome Sequencing Project"/>
            <person name="Ware D."/>
        </authorList>
    </citation>
    <scope>NUCLEOTIDE SEQUENCE [LARGE SCALE GENOMIC DNA]</scope>
    <source>
        <tissue evidence="1">Seedling</tissue>
    </source>
</reference>
<proteinExistence type="predicted"/>
<dbReference type="AlphaFoldDB" id="A0A1D6EW39"/>
<organism evidence="1">
    <name type="scientific">Zea mays</name>
    <name type="common">Maize</name>
    <dbReference type="NCBI Taxonomy" id="4577"/>
    <lineage>
        <taxon>Eukaryota</taxon>
        <taxon>Viridiplantae</taxon>
        <taxon>Streptophyta</taxon>
        <taxon>Embryophyta</taxon>
        <taxon>Tracheophyta</taxon>
        <taxon>Spermatophyta</taxon>
        <taxon>Magnoliopsida</taxon>
        <taxon>Liliopsida</taxon>
        <taxon>Poales</taxon>
        <taxon>Poaceae</taxon>
        <taxon>PACMAD clade</taxon>
        <taxon>Panicoideae</taxon>
        <taxon>Andropogonodae</taxon>
        <taxon>Andropogoneae</taxon>
        <taxon>Tripsacinae</taxon>
        <taxon>Zea</taxon>
    </lineage>
</organism>
<gene>
    <name evidence="1" type="ORF">ZEAMMB73_Zm00001d006426</name>
</gene>
<accession>A0A1D6EW39</accession>
<dbReference type="EMBL" id="CM007648">
    <property type="protein sequence ID" value="ONM23778.1"/>
    <property type="molecule type" value="Genomic_DNA"/>
</dbReference>
<protein>
    <submittedName>
        <fullName evidence="1">Uncharacterized protein</fullName>
    </submittedName>
</protein>
<evidence type="ECO:0000313" key="1">
    <source>
        <dbReference type="EMBL" id="ONM23778.1"/>
    </source>
</evidence>
<sequence>MIDSLMIPILNNSGMSTSECILLREDVEHNVYVAILNVVSVSHHTKMELSYLLSLADITSTGVVLPHDAQTKGSFRNHTCTCQII</sequence>